<dbReference type="InterPro" id="IPR001753">
    <property type="entry name" value="Enoyl-CoA_hydra/iso"/>
</dbReference>
<evidence type="ECO:0008006" key="5">
    <source>
        <dbReference type="Google" id="ProtNLM"/>
    </source>
</evidence>
<evidence type="ECO:0000313" key="4">
    <source>
        <dbReference type="Proteomes" id="UP001189429"/>
    </source>
</evidence>
<dbReference type="InterPro" id="IPR029045">
    <property type="entry name" value="ClpP/crotonase-like_dom_sf"/>
</dbReference>
<protein>
    <recommendedName>
        <fullName evidence="5">3-hydroxyisobutyryl-CoA hydrolase</fullName>
    </recommendedName>
</protein>
<dbReference type="Proteomes" id="UP001189429">
    <property type="component" value="Unassembled WGS sequence"/>
</dbReference>
<evidence type="ECO:0000256" key="1">
    <source>
        <dbReference type="ARBA" id="ARBA00005254"/>
    </source>
</evidence>
<dbReference type="SUPFAM" id="SSF52096">
    <property type="entry name" value="ClpP/crotonase"/>
    <property type="match status" value="1"/>
</dbReference>
<comment type="caution">
    <text evidence="3">The sequence shown here is derived from an EMBL/GenBank/DDBJ whole genome shotgun (WGS) entry which is preliminary data.</text>
</comment>
<proteinExistence type="inferred from homology"/>
<dbReference type="Pfam" id="PF00378">
    <property type="entry name" value="ECH_1"/>
    <property type="match status" value="1"/>
</dbReference>
<dbReference type="EMBL" id="CAUYUJ010003113">
    <property type="protein sequence ID" value="CAK0803936.1"/>
    <property type="molecule type" value="Genomic_DNA"/>
</dbReference>
<name>A0ABN9QDE0_9DINO</name>
<dbReference type="PANTHER" id="PTHR11941">
    <property type="entry name" value="ENOYL-COA HYDRATASE-RELATED"/>
    <property type="match status" value="1"/>
</dbReference>
<accession>A0ABN9QDE0</accession>
<keyword evidence="4" id="KW-1185">Reference proteome</keyword>
<dbReference type="CDD" id="cd06558">
    <property type="entry name" value="crotonase-like"/>
    <property type="match status" value="1"/>
</dbReference>
<dbReference type="Gene3D" id="3.90.226.10">
    <property type="entry name" value="2-enoyl-CoA Hydratase, Chain A, domain 1"/>
    <property type="match status" value="1"/>
</dbReference>
<evidence type="ECO:0000313" key="3">
    <source>
        <dbReference type="EMBL" id="CAK0803936.1"/>
    </source>
</evidence>
<evidence type="ECO:0000256" key="2">
    <source>
        <dbReference type="RuleBase" id="RU003707"/>
    </source>
</evidence>
<dbReference type="InterPro" id="IPR018376">
    <property type="entry name" value="Enoyl-CoA_hyd/isom_CS"/>
</dbReference>
<dbReference type="PROSITE" id="PS00166">
    <property type="entry name" value="ENOYL_COA_HYDRATASE"/>
    <property type="match status" value="1"/>
</dbReference>
<gene>
    <name evidence="3" type="ORF">PCOR1329_LOCUS10899</name>
</gene>
<comment type="similarity">
    <text evidence="1 2">Belongs to the enoyl-CoA hydratase/isomerase family.</text>
</comment>
<sequence length="185" mass="19884">MVGPERSLAMYNHFLALLDLGVPVIGALQGHAIGGGMGLALCCDMRVCHGASQYGVNFVRLGLHPGMASTYFLPRLVGVPRAAELLLTGRLVDGWEAGRLGLANYCCETPEEVLAKANALADEVAMNAPVAVRWTKRSLYKHLGWSPRDAAWEEAGLQLQTAATADAQEGARALLEKRRPSFEGR</sequence>
<dbReference type="PANTHER" id="PTHR11941:SF54">
    <property type="entry name" value="ENOYL-COA HYDRATASE, MITOCHONDRIAL"/>
    <property type="match status" value="1"/>
</dbReference>
<reference evidence="3" key="1">
    <citation type="submission" date="2023-10" db="EMBL/GenBank/DDBJ databases">
        <authorList>
            <person name="Chen Y."/>
            <person name="Shah S."/>
            <person name="Dougan E. K."/>
            <person name="Thang M."/>
            <person name="Chan C."/>
        </authorList>
    </citation>
    <scope>NUCLEOTIDE SEQUENCE [LARGE SCALE GENOMIC DNA]</scope>
</reference>
<organism evidence="3 4">
    <name type="scientific">Prorocentrum cordatum</name>
    <dbReference type="NCBI Taxonomy" id="2364126"/>
    <lineage>
        <taxon>Eukaryota</taxon>
        <taxon>Sar</taxon>
        <taxon>Alveolata</taxon>
        <taxon>Dinophyceae</taxon>
        <taxon>Prorocentrales</taxon>
        <taxon>Prorocentraceae</taxon>
        <taxon>Prorocentrum</taxon>
    </lineage>
</organism>